<keyword evidence="3" id="KW-0145">Chemotaxis</keyword>
<accession>A0A4Q0VEW3</accession>
<dbReference type="Pfam" id="PF02743">
    <property type="entry name" value="dCache_1"/>
    <property type="match status" value="1"/>
</dbReference>
<dbReference type="PANTHER" id="PTHR32089">
    <property type="entry name" value="METHYL-ACCEPTING CHEMOTAXIS PROTEIN MCPB"/>
    <property type="match status" value="1"/>
</dbReference>
<evidence type="ECO:0000256" key="6">
    <source>
        <dbReference type="ARBA" id="ARBA00023136"/>
    </source>
</evidence>
<comment type="caution">
    <text evidence="14">The sequence shown here is derived from an EMBL/GenBank/DDBJ whole genome shotgun (WGS) entry which is preliminary data.</text>
</comment>
<comment type="subcellular location">
    <subcellularLocation>
        <location evidence="1">Cell membrane</location>
        <topology evidence="1">Multi-pass membrane protein</topology>
    </subcellularLocation>
</comment>
<dbReference type="InterPro" id="IPR004089">
    <property type="entry name" value="MCPsignal_dom"/>
</dbReference>
<dbReference type="InterPro" id="IPR033479">
    <property type="entry name" value="dCache_1"/>
</dbReference>
<keyword evidence="5 11" id="KW-1133">Transmembrane helix</keyword>
<dbReference type="PANTHER" id="PTHR32089:SF112">
    <property type="entry name" value="LYSOZYME-LIKE PROTEIN-RELATED"/>
    <property type="match status" value="1"/>
</dbReference>
<gene>
    <name evidence="14" type="ORF">DP130_02725</name>
</gene>
<keyword evidence="6 11" id="KW-0472">Membrane</keyword>
<evidence type="ECO:0000259" key="13">
    <source>
        <dbReference type="PROSITE" id="PS50885"/>
    </source>
</evidence>
<dbReference type="InterPro" id="IPR003660">
    <property type="entry name" value="HAMP_dom"/>
</dbReference>
<keyword evidence="4 11" id="KW-0812">Transmembrane</keyword>
<dbReference type="SUPFAM" id="SSF58104">
    <property type="entry name" value="Methyl-accepting chemotaxis protein (MCP) signaling domain"/>
    <property type="match status" value="1"/>
</dbReference>
<evidence type="ECO:0000313" key="14">
    <source>
        <dbReference type="EMBL" id="RXI49919.1"/>
    </source>
</evidence>
<protein>
    <submittedName>
        <fullName evidence="14">Methyl-accepting chemotaxis protein</fullName>
    </submittedName>
</protein>
<proteinExistence type="inferred from homology"/>
<evidence type="ECO:0000256" key="4">
    <source>
        <dbReference type="ARBA" id="ARBA00022692"/>
    </source>
</evidence>
<evidence type="ECO:0000256" key="3">
    <source>
        <dbReference type="ARBA" id="ARBA00022500"/>
    </source>
</evidence>
<dbReference type="Gene3D" id="1.10.287.950">
    <property type="entry name" value="Methyl-accepting chemotaxis protein"/>
    <property type="match status" value="1"/>
</dbReference>
<dbReference type="GO" id="GO:0005886">
    <property type="term" value="C:plasma membrane"/>
    <property type="evidence" value="ECO:0007669"/>
    <property type="project" value="UniProtKB-SubCell"/>
</dbReference>
<comment type="similarity">
    <text evidence="8">Belongs to the methyl-accepting chemotaxis (MCP) protein family.</text>
</comment>
<evidence type="ECO:0000256" key="11">
    <source>
        <dbReference type="SAM" id="Phobius"/>
    </source>
</evidence>
<dbReference type="PROSITE" id="PS50111">
    <property type="entry name" value="CHEMOTAXIS_TRANSDUC_2"/>
    <property type="match status" value="1"/>
</dbReference>
<evidence type="ECO:0000256" key="7">
    <source>
        <dbReference type="ARBA" id="ARBA00023224"/>
    </source>
</evidence>
<keyword evidence="2" id="KW-1003">Cell membrane</keyword>
<feature type="coiled-coil region" evidence="10">
    <location>
        <begin position="601"/>
        <end position="638"/>
    </location>
</feature>
<sequence>MCMHKNYNKKEDDIMKSIKTRLIAIFAGLILVLSLGLGAVSVNIASKNLTKNVHKNLEEMAMKEAKCIRIICGAETGYIDGIAQNSIILDEKVSWEEKVNYLQKEAKRTGHINFGFIDKNGKATVFNKEKESLYVNDLDYYKKAINGNRSTSDVFIDKFTGKPIIIFATPIRENGVIKGVFYGIRDGEFLSSIVSKFKYRKTGYSCIINNKGVSIGDRNKDLALKQHNFIEAAKENSDSQQLANIIKNKMIRREVGSGEYSYQGKEKIVGFAPIEDTPWIMAVGLESKEVFNSIYELRNLLILFSIIAVAIGIFITYMVSGSIAKPITLLTAHIEKVANYDLTFVQDETSKYLNRNDEIGKIASAVTVMQNNFKSLIKNVEEASNQVSVSSKEFTATSQQASNISEEIANTIEEIARGAASQAQDAEQGANSMEELGYLLEVEQAYLKELNVFADEVVELKNEGISTVGNLVQSSKDNREISNEISEVIVSSNESAKHIQKASEMIQSIAEQTNLLALNAAIESARAGEAGKGFAVVADEIRKLAEDSNKFTIEIKDIVTILTAKTGNAVLGMHKAEEIINSQNVLVMKTEEKFNGIADSIEKAKETIENLNVFSRKMENKKNEMLELVQNLSSIAEENASGTEEASASIEEQVASVEEIASSSQHLAELAQNLNQLIMKFQI</sequence>
<evidence type="ECO:0000259" key="12">
    <source>
        <dbReference type="PROSITE" id="PS50111"/>
    </source>
</evidence>
<evidence type="ECO:0000256" key="5">
    <source>
        <dbReference type="ARBA" id="ARBA00022989"/>
    </source>
</evidence>
<feature type="transmembrane region" description="Helical" evidence="11">
    <location>
        <begin position="300"/>
        <end position="319"/>
    </location>
</feature>
<feature type="domain" description="Methyl-accepting transducer" evidence="12">
    <location>
        <begin position="397"/>
        <end position="654"/>
    </location>
</feature>
<evidence type="ECO:0000256" key="10">
    <source>
        <dbReference type="SAM" id="Coils"/>
    </source>
</evidence>
<dbReference type="AlphaFoldDB" id="A0A4Q0VEW3"/>
<dbReference type="GO" id="GO:0006935">
    <property type="term" value="P:chemotaxis"/>
    <property type="evidence" value="ECO:0007669"/>
    <property type="project" value="UniProtKB-KW"/>
</dbReference>
<keyword evidence="10" id="KW-0175">Coiled coil</keyword>
<dbReference type="Gene3D" id="3.30.450.20">
    <property type="entry name" value="PAS domain"/>
    <property type="match status" value="1"/>
</dbReference>
<dbReference type="CDD" id="cd12912">
    <property type="entry name" value="PDC2_MCP_like"/>
    <property type="match status" value="1"/>
</dbReference>
<dbReference type="CDD" id="cd12914">
    <property type="entry name" value="PDC1_DGC_like"/>
    <property type="match status" value="1"/>
</dbReference>
<dbReference type="PROSITE" id="PS50885">
    <property type="entry name" value="HAMP"/>
    <property type="match status" value="1"/>
</dbReference>
<evidence type="ECO:0000256" key="2">
    <source>
        <dbReference type="ARBA" id="ARBA00022475"/>
    </source>
</evidence>
<evidence type="ECO:0000256" key="8">
    <source>
        <dbReference type="ARBA" id="ARBA00029447"/>
    </source>
</evidence>
<feature type="domain" description="HAMP" evidence="13">
    <location>
        <begin position="321"/>
        <end position="378"/>
    </location>
</feature>
<evidence type="ECO:0000313" key="15">
    <source>
        <dbReference type="Proteomes" id="UP000290921"/>
    </source>
</evidence>
<dbReference type="Proteomes" id="UP000290921">
    <property type="component" value="Unassembled WGS sequence"/>
</dbReference>
<dbReference type="Pfam" id="PF00015">
    <property type="entry name" value="MCPsignal"/>
    <property type="match status" value="1"/>
</dbReference>
<evidence type="ECO:0000256" key="9">
    <source>
        <dbReference type="PROSITE-ProRule" id="PRU00284"/>
    </source>
</evidence>
<organism evidence="14 15">
    <name type="scientific">Clostridium tetani</name>
    <dbReference type="NCBI Taxonomy" id="1513"/>
    <lineage>
        <taxon>Bacteria</taxon>
        <taxon>Bacillati</taxon>
        <taxon>Bacillota</taxon>
        <taxon>Clostridia</taxon>
        <taxon>Eubacteriales</taxon>
        <taxon>Clostridiaceae</taxon>
        <taxon>Clostridium</taxon>
    </lineage>
</organism>
<dbReference type="GO" id="GO:0007165">
    <property type="term" value="P:signal transduction"/>
    <property type="evidence" value="ECO:0007669"/>
    <property type="project" value="UniProtKB-KW"/>
</dbReference>
<dbReference type="EMBL" id="QMAP01000002">
    <property type="protein sequence ID" value="RXI49919.1"/>
    <property type="molecule type" value="Genomic_DNA"/>
</dbReference>
<keyword evidence="7 9" id="KW-0807">Transducer</keyword>
<evidence type="ECO:0000256" key="1">
    <source>
        <dbReference type="ARBA" id="ARBA00004651"/>
    </source>
</evidence>
<dbReference type="SMART" id="SM00283">
    <property type="entry name" value="MA"/>
    <property type="match status" value="1"/>
</dbReference>
<name>A0A4Q0VEW3_CLOTA</name>
<reference evidence="14 15" key="1">
    <citation type="submission" date="2018-06" db="EMBL/GenBank/DDBJ databases">
        <title>Genome conservation of Clostridium tetani.</title>
        <authorList>
            <person name="Bruggemann H."/>
            <person name="Popoff M.R."/>
        </authorList>
    </citation>
    <scope>NUCLEOTIDE SEQUENCE [LARGE SCALE GENOMIC DNA]</scope>
    <source>
        <strain evidence="14 15">2017.061</strain>
    </source>
</reference>